<feature type="signal peptide" evidence="2">
    <location>
        <begin position="1"/>
        <end position="19"/>
    </location>
</feature>
<name>A0A5C3QFD4_9AGAR</name>
<dbReference type="InterPro" id="IPR029018">
    <property type="entry name" value="Hex-like_dom2"/>
</dbReference>
<evidence type="ECO:0000256" key="1">
    <source>
        <dbReference type="ARBA" id="ARBA00022801"/>
    </source>
</evidence>
<dbReference type="STRING" id="1884261.A0A5C3QFD4"/>
<dbReference type="InterPro" id="IPR041437">
    <property type="entry name" value="GH115_C"/>
</dbReference>
<dbReference type="PANTHER" id="PTHR37842:SF2">
    <property type="entry name" value="GYLCOSYL HYDROLASE 115 C-TERMINAL DOMAIN-CONTAINING PROTEIN"/>
    <property type="match status" value="1"/>
</dbReference>
<dbReference type="Gene3D" id="3.20.20.520">
    <property type="entry name" value="Glycosyl hydrolase family 115"/>
    <property type="match status" value="1"/>
</dbReference>
<dbReference type="AlphaFoldDB" id="A0A5C3QFD4"/>
<feature type="domain" description="Gylcosyl hydrolase 115 C-terminal" evidence="3">
    <location>
        <begin position="810"/>
        <end position="988"/>
    </location>
</feature>
<dbReference type="Pfam" id="PF15979">
    <property type="entry name" value="Glyco_hydro_115"/>
    <property type="match status" value="1"/>
</dbReference>
<dbReference type="EMBL" id="ML178831">
    <property type="protein sequence ID" value="TFK99859.1"/>
    <property type="molecule type" value="Genomic_DNA"/>
</dbReference>
<dbReference type="Pfam" id="PF17829">
    <property type="entry name" value="GH115_C"/>
    <property type="match status" value="1"/>
</dbReference>
<dbReference type="InterPro" id="IPR031924">
    <property type="entry name" value="GH115"/>
</dbReference>
<dbReference type="Proteomes" id="UP000305067">
    <property type="component" value="Unassembled WGS sequence"/>
</dbReference>
<dbReference type="GO" id="GO:0016787">
    <property type="term" value="F:hydrolase activity"/>
    <property type="evidence" value="ECO:0007669"/>
    <property type="project" value="UniProtKB-KW"/>
</dbReference>
<keyword evidence="2" id="KW-0732">Signal</keyword>
<evidence type="ECO:0000256" key="2">
    <source>
        <dbReference type="SAM" id="SignalP"/>
    </source>
</evidence>
<accession>A0A5C3QFD4</accession>
<dbReference type="OrthoDB" id="4849794at2759"/>
<proteinExistence type="predicted"/>
<dbReference type="Gene3D" id="1.20.58.2150">
    <property type="match status" value="1"/>
</dbReference>
<gene>
    <name evidence="4" type="ORF">BDV98DRAFT_623006</name>
</gene>
<keyword evidence="5" id="KW-1185">Reference proteome</keyword>
<protein>
    <recommendedName>
        <fullName evidence="3">Gylcosyl hydrolase 115 C-terminal domain-containing protein</fullName>
    </recommendedName>
</protein>
<evidence type="ECO:0000313" key="4">
    <source>
        <dbReference type="EMBL" id="TFK99859.1"/>
    </source>
</evidence>
<evidence type="ECO:0000313" key="5">
    <source>
        <dbReference type="Proteomes" id="UP000305067"/>
    </source>
</evidence>
<reference evidence="4 5" key="1">
    <citation type="journal article" date="2019" name="Nat. Ecol. Evol.">
        <title>Megaphylogeny resolves global patterns of mushroom evolution.</title>
        <authorList>
            <person name="Varga T."/>
            <person name="Krizsan K."/>
            <person name="Foldi C."/>
            <person name="Dima B."/>
            <person name="Sanchez-Garcia M."/>
            <person name="Sanchez-Ramirez S."/>
            <person name="Szollosi G.J."/>
            <person name="Szarkandi J.G."/>
            <person name="Papp V."/>
            <person name="Albert L."/>
            <person name="Andreopoulos W."/>
            <person name="Angelini C."/>
            <person name="Antonin V."/>
            <person name="Barry K.W."/>
            <person name="Bougher N.L."/>
            <person name="Buchanan P."/>
            <person name="Buyck B."/>
            <person name="Bense V."/>
            <person name="Catcheside P."/>
            <person name="Chovatia M."/>
            <person name="Cooper J."/>
            <person name="Damon W."/>
            <person name="Desjardin D."/>
            <person name="Finy P."/>
            <person name="Geml J."/>
            <person name="Haridas S."/>
            <person name="Hughes K."/>
            <person name="Justo A."/>
            <person name="Karasinski D."/>
            <person name="Kautmanova I."/>
            <person name="Kiss B."/>
            <person name="Kocsube S."/>
            <person name="Kotiranta H."/>
            <person name="LaButti K.M."/>
            <person name="Lechner B.E."/>
            <person name="Liimatainen K."/>
            <person name="Lipzen A."/>
            <person name="Lukacs Z."/>
            <person name="Mihaltcheva S."/>
            <person name="Morgado L.N."/>
            <person name="Niskanen T."/>
            <person name="Noordeloos M.E."/>
            <person name="Ohm R.A."/>
            <person name="Ortiz-Santana B."/>
            <person name="Ovrebo C."/>
            <person name="Racz N."/>
            <person name="Riley R."/>
            <person name="Savchenko A."/>
            <person name="Shiryaev A."/>
            <person name="Soop K."/>
            <person name="Spirin V."/>
            <person name="Szebenyi C."/>
            <person name="Tomsovsky M."/>
            <person name="Tulloss R.E."/>
            <person name="Uehling J."/>
            <person name="Grigoriev I.V."/>
            <person name="Vagvolgyi C."/>
            <person name="Papp T."/>
            <person name="Martin F.M."/>
            <person name="Miettinen O."/>
            <person name="Hibbett D.S."/>
            <person name="Nagy L.G."/>
        </authorList>
    </citation>
    <scope>NUCLEOTIDE SEQUENCE [LARGE SCALE GENOMIC DNA]</scope>
    <source>
        <strain evidence="4 5">CBS 309.79</strain>
    </source>
</reference>
<feature type="chain" id="PRO_5022939571" description="Gylcosyl hydrolase 115 C-terminal domain-containing protein" evidence="2">
    <location>
        <begin position="20"/>
        <end position="992"/>
    </location>
</feature>
<sequence>MAHRAYLLLALSLFSGVTAIGQATCVSFSNENDGFPIVQDGVAATVLTSDDDWPGVHRAVQDFQLDIERVTNVNTTIYNFTSGDALTSTPVFIVGTLGRSSLIDQIVNSTDLDVSEVEGNWEAFKGQVVANPLPGVESAYVLVGADKRGVIYGLYDLSEQFGVSPWYWWADVPTTKHDDLFIDASGCSHGTPTVKYRGIFLNDEQPALQNWAMAKFTNGTGAPPRNSPFNSKFYKHVFELLLRLRGNYLWPGVLQSNAFGQDDPDNMPLADYFGVVMGTSHQEPMARGTPNEWSSENGGKWDYSQQREKIYQYWEKGAERAKPYETLFTLGMRGAGDLPMESAGIALLTQVIEDQREILANTFNGTDITDVPQVWTLYKEVEAYYDNGLPVPDDVILLWADDNWQTMRRYPLENERNRTGGAGVYFHVGDPRNYKWIISTQISKLYEQLSLAVARQATSLWVLNVGDLKPYEREIEFFLNLAYDSAVWTPDNLNTYVTSWAQREFEVSEEDSADIAQVLANLTRYNARKKPELLGANTFSLTNYREAETMLDQWETLVAVSTELYDKVSDDAKPAFFQLVHHPVQASANLYKMVISAGINNLRVRQARLSANALEEVVNDAFDFDYDLEDEYHTMLDAKWEHMMEQTHLGYFYWQQPMANSCPLTSRVQARKQALPGPMRISPEGFQAAWPGDMPNQCDIGYNCPSPSLVLDSFDVFGSRYVEVGAGGPNPFTFTATSNAPWISISPNSGSVSPEEPETRVLFTVKDWSAIEGNATAKVTFTAIAAGQKPASFAVDLVAVHNMVPDDFEGFVQGAGVVSIEAAHAARNSSVSGVTWAELPGLGRTESGVTPWPRMGNDGQNFTLGEGPSIEYDFYTFTTGANGTILVSAHISPIFNSQGKERPIGVGFQVDGEPAQSNYFVPPTVPGKDLPTGWVNYIGEAIMTVNSTFVAAPGAHNLKIWMLEPAVVVQKIVIDAGGLKQSFLGPPESVRV</sequence>
<dbReference type="Gene3D" id="2.60.120.1620">
    <property type="match status" value="1"/>
</dbReference>
<evidence type="ECO:0000259" key="3">
    <source>
        <dbReference type="Pfam" id="PF17829"/>
    </source>
</evidence>
<dbReference type="PANTHER" id="PTHR37842">
    <property type="match status" value="1"/>
</dbReference>
<dbReference type="InterPro" id="IPR042301">
    <property type="entry name" value="GH115_sf"/>
</dbReference>
<organism evidence="4 5">
    <name type="scientific">Pterulicium gracile</name>
    <dbReference type="NCBI Taxonomy" id="1884261"/>
    <lineage>
        <taxon>Eukaryota</taxon>
        <taxon>Fungi</taxon>
        <taxon>Dikarya</taxon>
        <taxon>Basidiomycota</taxon>
        <taxon>Agaricomycotina</taxon>
        <taxon>Agaricomycetes</taxon>
        <taxon>Agaricomycetidae</taxon>
        <taxon>Agaricales</taxon>
        <taxon>Pleurotineae</taxon>
        <taxon>Pterulaceae</taxon>
        <taxon>Pterulicium</taxon>
    </lineage>
</organism>
<keyword evidence="1" id="KW-0378">Hydrolase</keyword>
<dbReference type="Gene3D" id="3.30.379.10">
    <property type="entry name" value="Chitobiase/beta-hexosaminidase domain 2-like"/>
    <property type="match status" value="1"/>
</dbReference>